<keyword evidence="3" id="KW-1185">Reference proteome</keyword>
<dbReference type="PANTHER" id="PTHR31212">
    <property type="entry name" value="ALPHA-KETOGLUTARATE-DEPENDENT DIOXYGENASE ALKB HOMOLOG 3"/>
    <property type="match status" value="1"/>
</dbReference>
<dbReference type="Pfam" id="PF13532">
    <property type="entry name" value="2OG-FeII_Oxy_2"/>
    <property type="match status" value="1"/>
</dbReference>
<proteinExistence type="predicted"/>
<dbReference type="PROSITE" id="PS51471">
    <property type="entry name" value="FE2OG_OXY"/>
    <property type="match status" value="1"/>
</dbReference>
<protein>
    <submittedName>
        <fullName evidence="2">Alpha-ketoglutarate-dependent dioxygenase AlkB family protein</fullName>
    </submittedName>
</protein>
<dbReference type="GO" id="GO:0051213">
    <property type="term" value="F:dioxygenase activity"/>
    <property type="evidence" value="ECO:0007669"/>
    <property type="project" value="UniProtKB-KW"/>
</dbReference>
<evidence type="ECO:0000313" key="2">
    <source>
        <dbReference type="EMBL" id="MFC4364047.1"/>
    </source>
</evidence>
<evidence type="ECO:0000313" key="3">
    <source>
        <dbReference type="Proteomes" id="UP001595840"/>
    </source>
</evidence>
<name>A0ABV8VBF7_9GAMM</name>
<dbReference type="InterPro" id="IPR032854">
    <property type="entry name" value="ALKBH3"/>
</dbReference>
<evidence type="ECO:0000259" key="1">
    <source>
        <dbReference type="PROSITE" id="PS51471"/>
    </source>
</evidence>
<keyword evidence="2" id="KW-0223">Dioxygenase</keyword>
<dbReference type="InterPro" id="IPR037151">
    <property type="entry name" value="AlkB-like_sf"/>
</dbReference>
<dbReference type="Gene3D" id="2.60.120.590">
    <property type="entry name" value="Alpha-ketoglutarate-dependent dioxygenase AlkB-like"/>
    <property type="match status" value="1"/>
</dbReference>
<dbReference type="InterPro" id="IPR027450">
    <property type="entry name" value="AlkB-like"/>
</dbReference>
<dbReference type="EMBL" id="JBHSCX010000021">
    <property type="protein sequence ID" value="MFC4364047.1"/>
    <property type="molecule type" value="Genomic_DNA"/>
</dbReference>
<sequence>MSRKSTLRIECLPDGALIYIPDFLVPAQASSYFDQLRQSLAWEQSEIRLYGKSHKIPRLNAWYGEPGIHYRYSGTDFTAIPWTAELASIRDRLVDEYDLTLNSVLANYYRDGQDAMGWHADNEPELGAAPVIATVSLGAKRTLRLRHNRREQASFGVDLAPGSLLIMGPSLQGAWQHSLPRRVNTGPRVSLTFRQVVHSRTS</sequence>
<dbReference type="RefSeq" id="WP_290262850.1">
    <property type="nucleotide sequence ID" value="NZ_JAUFQG010000004.1"/>
</dbReference>
<dbReference type="SUPFAM" id="SSF51197">
    <property type="entry name" value="Clavaminate synthase-like"/>
    <property type="match status" value="1"/>
</dbReference>
<feature type="domain" description="Fe2OG dioxygenase" evidence="1">
    <location>
        <begin position="100"/>
        <end position="197"/>
    </location>
</feature>
<organism evidence="2 3">
    <name type="scientific">Simiduia curdlanivorans</name>
    <dbReference type="NCBI Taxonomy" id="1492769"/>
    <lineage>
        <taxon>Bacteria</taxon>
        <taxon>Pseudomonadati</taxon>
        <taxon>Pseudomonadota</taxon>
        <taxon>Gammaproteobacteria</taxon>
        <taxon>Cellvibrionales</taxon>
        <taxon>Cellvibrionaceae</taxon>
        <taxon>Simiduia</taxon>
    </lineage>
</organism>
<dbReference type="InterPro" id="IPR005123">
    <property type="entry name" value="Oxoglu/Fe-dep_dioxygenase_dom"/>
</dbReference>
<accession>A0ABV8VBF7</accession>
<dbReference type="Proteomes" id="UP001595840">
    <property type="component" value="Unassembled WGS sequence"/>
</dbReference>
<comment type="caution">
    <text evidence="2">The sequence shown here is derived from an EMBL/GenBank/DDBJ whole genome shotgun (WGS) entry which is preliminary data.</text>
</comment>
<dbReference type="PANTHER" id="PTHR31212:SF4">
    <property type="entry name" value="ALPHA-KETOGLUTARATE-DEPENDENT DIOXYGENASE ALKB HOMOLOG 3"/>
    <property type="match status" value="1"/>
</dbReference>
<keyword evidence="2" id="KW-0560">Oxidoreductase</keyword>
<gene>
    <name evidence="2" type="ORF">ACFOX3_17150</name>
</gene>
<reference evidence="3" key="1">
    <citation type="journal article" date="2019" name="Int. J. Syst. Evol. Microbiol.">
        <title>The Global Catalogue of Microorganisms (GCM) 10K type strain sequencing project: providing services to taxonomists for standard genome sequencing and annotation.</title>
        <authorList>
            <consortium name="The Broad Institute Genomics Platform"/>
            <consortium name="The Broad Institute Genome Sequencing Center for Infectious Disease"/>
            <person name="Wu L."/>
            <person name="Ma J."/>
        </authorList>
    </citation>
    <scope>NUCLEOTIDE SEQUENCE [LARGE SCALE GENOMIC DNA]</scope>
    <source>
        <strain evidence="3">CECT 8570</strain>
    </source>
</reference>